<dbReference type="RefSeq" id="WP_216872457.1">
    <property type="nucleotide sequence ID" value="NZ_JAERQM010000001.1"/>
</dbReference>
<name>A0ABS6H0A5_9PROT</name>
<comment type="caution">
    <text evidence="1">The sequence shown here is derived from an EMBL/GenBank/DDBJ whole genome shotgun (WGS) entry which is preliminary data.</text>
</comment>
<organism evidence="1 2">
    <name type="scientific">Falsiroseomonas oleicola</name>
    <dbReference type="NCBI Taxonomy" id="2801474"/>
    <lineage>
        <taxon>Bacteria</taxon>
        <taxon>Pseudomonadati</taxon>
        <taxon>Pseudomonadota</taxon>
        <taxon>Alphaproteobacteria</taxon>
        <taxon>Acetobacterales</taxon>
        <taxon>Roseomonadaceae</taxon>
        <taxon>Falsiroseomonas</taxon>
    </lineage>
</organism>
<keyword evidence="2" id="KW-1185">Reference proteome</keyword>
<evidence type="ECO:0008006" key="3">
    <source>
        <dbReference type="Google" id="ProtNLM"/>
    </source>
</evidence>
<sequence>MPDTAPLVVDSVTQLDEGARGQVACCASHGAVYAAWYAARKGVAGLLLHDAGIGRERAGVGGIFWLEGRFIPAAAVAHDSARIGDGADMVARGVLSTVNGPARALGLREGMRAATALDLLLAARLPAGEAPGAMDEARREIATEQGVRIIALDSNGLVGPEDAGQIIVTGSHGGLLGGRPATAVKADVLAAIYSDAGIGADQAGLSRLPALAARGIAAATVSAFSARIGDATSSWEDGYISALNGPAEARGGCIGLSTRDFVAKILESL</sequence>
<dbReference type="EMBL" id="JAERQM010000001">
    <property type="protein sequence ID" value="MBU8542092.1"/>
    <property type="molecule type" value="Genomic_DNA"/>
</dbReference>
<protein>
    <recommendedName>
        <fullName evidence="3">DUF1028 domain-containing protein</fullName>
    </recommendedName>
</protein>
<evidence type="ECO:0000313" key="2">
    <source>
        <dbReference type="Proteomes" id="UP000689967"/>
    </source>
</evidence>
<proteinExistence type="predicted"/>
<dbReference type="Proteomes" id="UP000689967">
    <property type="component" value="Unassembled WGS sequence"/>
</dbReference>
<reference evidence="1 2" key="1">
    <citation type="submission" date="2021-01" db="EMBL/GenBank/DDBJ databases">
        <title>Roseomonas sp. nov, a bacterium isolated from an oil production mixture in Yumen Oilfield.</title>
        <authorList>
            <person name="Wu D."/>
        </authorList>
    </citation>
    <scope>NUCLEOTIDE SEQUENCE [LARGE SCALE GENOMIC DNA]</scope>
    <source>
        <strain evidence="1 2">ROY-5-3</strain>
    </source>
</reference>
<evidence type="ECO:0000313" key="1">
    <source>
        <dbReference type="EMBL" id="MBU8542092.1"/>
    </source>
</evidence>
<gene>
    <name evidence="1" type="ORF">JJQ90_00160</name>
</gene>
<accession>A0ABS6H0A5</accession>